<evidence type="ECO:0000313" key="3">
    <source>
        <dbReference type="Proteomes" id="UP000231259"/>
    </source>
</evidence>
<feature type="domain" description="FAD-binding" evidence="1">
    <location>
        <begin position="5"/>
        <end position="158"/>
    </location>
</feature>
<dbReference type="GO" id="GO:0016628">
    <property type="term" value="F:oxidoreductase activity, acting on the CH-CH group of donors, NAD or NADP as acceptor"/>
    <property type="evidence" value="ECO:0007669"/>
    <property type="project" value="InterPro"/>
</dbReference>
<dbReference type="InterPro" id="IPR011777">
    <property type="entry name" value="Geranylgeranyl_Rdtase_fam"/>
</dbReference>
<accession>A0A2G8R984</accession>
<dbReference type="InterPro" id="IPR050407">
    <property type="entry name" value="Geranylgeranyl_reductase"/>
</dbReference>
<dbReference type="Pfam" id="PF01494">
    <property type="entry name" value="FAD_binding_3"/>
    <property type="match status" value="1"/>
</dbReference>
<dbReference type="InterPro" id="IPR002938">
    <property type="entry name" value="FAD-bd"/>
</dbReference>
<evidence type="ECO:0000313" key="2">
    <source>
        <dbReference type="EMBL" id="PIL18125.1"/>
    </source>
</evidence>
<dbReference type="NCBIfam" id="TIGR02032">
    <property type="entry name" value="GG-red-SF"/>
    <property type="match status" value="1"/>
</dbReference>
<comment type="caution">
    <text evidence="2">The sequence shown here is derived from an EMBL/GenBank/DDBJ whole genome shotgun (WGS) entry which is preliminary data.</text>
</comment>
<keyword evidence="3" id="KW-1185">Reference proteome</keyword>
<gene>
    <name evidence="2" type="ORF">P775_21390</name>
</gene>
<dbReference type="PANTHER" id="PTHR42685">
    <property type="entry name" value="GERANYLGERANYL DIPHOSPHATE REDUCTASE"/>
    <property type="match status" value="1"/>
</dbReference>
<organism evidence="2 3">
    <name type="scientific">Puniceibacterium antarcticum</name>
    <dbReference type="NCBI Taxonomy" id="1206336"/>
    <lineage>
        <taxon>Bacteria</taxon>
        <taxon>Pseudomonadati</taxon>
        <taxon>Pseudomonadota</taxon>
        <taxon>Alphaproteobacteria</taxon>
        <taxon>Rhodobacterales</taxon>
        <taxon>Paracoccaceae</taxon>
        <taxon>Puniceibacterium</taxon>
    </lineage>
</organism>
<dbReference type="EMBL" id="AWWI01000138">
    <property type="protein sequence ID" value="PIL18125.1"/>
    <property type="molecule type" value="Genomic_DNA"/>
</dbReference>
<dbReference type="AlphaFoldDB" id="A0A2G8R984"/>
<evidence type="ECO:0000259" key="1">
    <source>
        <dbReference type="Pfam" id="PF01494"/>
    </source>
</evidence>
<protein>
    <recommendedName>
        <fullName evidence="1">FAD-binding domain-containing protein</fullName>
    </recommendedName>
</protein>
<dbReference type="Gene3D" id="3.50.50.60">
    <property type="entry name" value="FAD/NAD(P)-binding domain"/>
    <property type="match status" value="1"/>
</dbReference>
<dbReference type="RefSeq" id="WP_099912730.1">
    <property type="nucleotide sequence ID" value="NZ_AWWI01000138.1"/>
</dbReference>
<dbReference type="PANTHER" id="PTHR42685:SF22">
    <property type="entry name" value="CONDITIONED MEDIUM FACTOR RECEPTOR 1"/>
    <property type="match status" value="1"/>
</dbReference>
<dbReference type="GO" id="GO:0071949">
    <property type="term" value="F:FAD binding"/>
    <property type="evidence" value="ECO:0007669"/>
    <property type="project" value="InterPro"/>
</dbReference>
<sequence>MADFDLLVLGAGPAGSAAAITATRAGLRVALIDKHRFPRNKLCGGGFTGRSMRYFQEIFGTDLPYDGMLRRDAVSFCAFGQEVGHFTNVPPLHMTMRWDLDHALLRAAVAAGATDLTGQPVSAIDTLTPSVTLRDQTVTARLLIAADGVNSTTARALFGKAFDADTIGFALEVEVPSDTPDTPVRIDFGAADWGYGWDFPKTSGRTIGVGGILRRNGDLKTALATYLRHLDVTTDSPIKGQFLPFGAYRRVPGKGPVLLAGDAAGLVDPITGEGIAYAMKSGQLAAQSAVAAMRSGAPATALPLYRDALRPIHRAISQARMIRPMIFLPALRGGFVAGFRNSSTLRTEYLRLLAGETEYGQITRRTIARIPRLFMRSAFRQTSA</sequence>
<dbReference type="PRINTS" id="PR00420">
    <property type="entry name" value="RNGMNOXGNASE"/>
</dbReference>
<reference evidence="2 3" key="1">
    <citation type="submission" date="2013-09" db="EMBL/GenBank/DDBJ databases">
        <title>Genome sequencing of Phaeobacter antarcticus sp. nov. SM1211.</title>
        <authorList>
            <person name="Zhang X.-Y."/>
            <person name="Liu C."/>
            <person name="Chen X.-L."/>
            <person name="Xie B.-B."/>
            <person name="Qin Q.-L."/>
            <person name="Rong J.-C."/>
            <person name="Zhang Y.-Z."/>
        </authorList>
    </citation>
    <scope>NUCLEOTIDE SEQUENCE [LARGE SCALE GENOMIC DNA]</scope>
    <source>
        <strain evidence="2 3">SM1211</strain>
    </source>
</reference>
<name>A0A2G8R984_9RHOB</name>
<dbReference type="Proteomes" id="UP000231259">
    <property type="component" value="Unassembled WGS sequence"/>
</dbReference>
<dbReference type="InterPro" id="IPR036188">
    <property type="entry name" value="FAD/NAD-bd_sf"/>
</dbReference>
<dbReference type="OrthoDB" id="417034at2"/>
<proteinExistence type="predicted"/>
<dbReference type="SUPFAM" id="SSF51905">
    <property type="entry name" value="FAD/NAD(P)-binding domain"/>
    <property type="match status" value="1"/>
</dbReference>